<evidence type="ECO:0000313" key="2">
    <source>
        <dbReference type="Proteomes" id="UP001470230"/>
    </source>
</evidence>
<reference evidence="1 2" key="1">
    <citation type="submission" date="2024-04" db="EMBL/GenBank/DDBJ databases">
        <title>Tritrichomonas musculus Genome.</title>
        <authorList>
            <person name="Alves-Ferreira E."/>
            <person name="Grigg M."/>
            <person name="Lorenzi H."/>
            <person name="Galac M."/>
        </authorList>
    </citation>
    <scope>NUCLEOTIDE SEQUENCE [LARGE SCALE GENOMIC DNA]</scope>
    <source>
        <strain evidence="1 2">EAF2021</strain>
    </source>
</reference>
<organism evidence="1 2">
    <name type="scientific">Tritrichomonas musculus</name>
    <dbReference type="NCBI Taxonomy" id="1915356"/>
    <lineage>
        <taxon>Eukaryota</taxon>
        <taxon>Metamonada</taxon>
        <taxon>Parabasalia</taxon>
        <taxon>Tritrichomonadida</taxon>
        <taxon>Tritrichomonadidae</taxon>
        <taxon>Tritrichomonas</taxon>
    </lineage>
</organism>
<protein>
    <submittedName>
        <fullName evidence="1">Uncharacterized protein</fullName>
    </submittedName>
</protein>
<gene>
    <name evidence="1" type="ORF">M9Y10_042397</name>
</gene>
<evidence type="ECO:0000313" key="1">
    <source>
        <dbReference type="EMBL" id="KAK8833687.1"/>
    </source>
</evidence>
<comment type="caution">
    <text evidence="1">The sequence shown here is derived from an EMBL/GenBank/DDBJ whole genome shotgun (WGS) entry which is preliminary data.</text>
</comment>
<sequence>MVGLLTVDRHSVVVTDGHDDHSGQDLQMVDVAPEENGFRRALEADVQRHLHSTSDGLDELASILQIPRIDRNGLRGRGLLLVWDELLPVGETPLDFAQLDDCPVVFLVLLQVVHGLRWLALSRESGHGIRVDDQVIIGCFKLVCECAAVDGQRCLANVNLDGCDDSPGQVLACPGCDGPDGLGTDGCPHGSS</sequence>
<name>A0ABR2GJR2_9EUKA</name>
<dbReference type="Proteomes" id="UP001470230">
    <property type="component" value="Unassembled WGS sequence"/>
</dbReference>
<accession>A0ABR2GJR2</accession>
<keyword evidence="2" id="KW-1185">Reference proteome</keyword>
<proteinExistence type="predicted"/>
<dbReference type="EMBL" id="JAPFFF010000723">
    <property type="protein sequence ID" value="KAK8833687.1"/>
    <property type="molecule type" value="Genomic_DNA"/>
</dbReference>